<evidence type="ECO:0000313" key="10">
    <source>
        <dbReference type="EMBL" id="RCK75779.1"/>
    </source>
</evidence>
<evidence type="ECO:0000256" key="1">
    <source>
        <dbReference type="ARBA" id="ARBA00001936"/>
    </source>
</evidence>
<reference evidence="10 11" key="1">
    <citation type="submission" date="2018-05" db="EMBL/GenBank/DDBJ databases">
        <title>A metagenomic window into the 2 km-deep terrestrial subsurface aquifer revealed taxonomically and functionally diverse microbial community comprising novel uncultured bacterial lineages.</title>
        <authorList>
            <person name="Kadnikov V.V."/>
            <person name="Mardanov A.V."/>
            <person name="Beletsky A.V."/>
            <person name="Banks D."/>
            <person name="Pimenov N.V."/>
            <person name="Frank Y.A."/>
            <person name="Karnachuk O.V."/>
            <person name="Ravin N.V."/>
        </authorList>
    </citation>
    <scope>NUCLEOTIDE SEQUENCE [LARGE SCALE GENOMIC DNA]</scope>
    <source>
        <strain evidence="10">BY5</strain>
    </source>
</reference>
<dbReference type="EC" id="3.1.3.16" evidence="2"/>
<dbReference type="Pfam" id="PF00149">
    <property type="entry name" value="Metallophos"/>
    <property type="match status" value="1"/>
</dbReference>
<keyword evidence="5" id="KW-0904">Protein phosphatase</keyword>
<dbReference type="InterPro" id="IPR050341">
    <property type="entry name" value="PP1_catalytic_subunit"/>
</dbReference>
<dbReference type="GO" id="GO:0046872">
    <property type="term" value="F:metal ion binding"/>
    <property type="evidence" value="ECO:0007669"/>
    <property type="project" value="UniProtKB-KW"/>
</dbReference>
<comment type="catalytic activity">
    <reaction evidence="8">
        <text>O-phospho-L-threonyl-[protein] + H2O = L-threonyl-[protein] + phosphate</text>
        <dbReference type="Rhea" id="RHEA:47004"/>
        <dbReference type="Rhea" id="RHEA-COMP:11060"/>
        <dbReference type="Rhea" id="RHEA-COMP:11605"/>
        <dbReference type="ChEBI" id="CHEBI:15377"/>
        <dbReference type="ChEBI" id="CHEBI:30013"/>
        <dbReference type="ChEBI" id="CHEBI:43474"/>
        <dbReference type="ChEBI" id="CHEBI:61977"/>
        <dbReference type="EC" id="3.1.3.16"/>
    </reaction>
</comment>
<evidence type="ECO:0000256" key="3">
    <source>
        <dbReference type="ARBA" id="ARBA00022723"/>
    </source>
</evidence>
<dbReference type="Proteomes" id="UP000252355">
    <property type="component" value="Unassembled WGS sequence"/>
</dbReference>
<evidence type="ECO:0000256" key="6">
    <source>
        <dbReference type="ARBA" id="ARBA00023211"/>
    </source>
</evidence>
<name>A0A367ZDE0_9BACT</name>
<evidence type="ECO:0000313" key="11">
    <source>
        <dbReference type="Proteomes" id="UP000252355"/>
    </source>
</evidence>
<comment type="cofactor">
    <cofactor evidence="1">
        <name>Mn(2+)</name>
        <dbReference type="ChEBI" id="CHEBI:29035"/>
    </cofactor>
</comment>
<gene>
    <name evidence="10" type="ORF">OZSIB_3722</name>
</gene>
<evidence type="ECO:0000256" key="2">
    <source>
        <dbReference type="ARBA" id="ARBA00013081"/>
    </source>
</evidence>
<dbReference type="GO" id="GO:0004722">
    <property type="term" value="F:protein serine/threonine phosphatase activity"/>
    <property type="evidence" value="ECO:0007669"/>
    <property type="project" value="UniProtKB-EC"/>
</dbReference>
<dbReference type="InterPro" id="IPR004843">
    <property type="entry name" value="Calcineurin-like_PHP"/>
</dbReference>
<comment type="catalytic activity">
    <reaction evidence="7">
        <text>O-phospho-L-seryl-[protein] + H2O = L-seryl-[protein] + phosphate</text>
        <dbReference type="Rhea" id="RHEA:20629"/>
        <dbReference type="Rhea" id="RHEA-COMP:9863"/>
        <dbReference type="Rhea" id="RHEA-COMP:11604"/>
        <dbReference type="ChEBI" id="CHEBI:15377"/>
        <dbReference type="ChEBI" id="CHEBI:29999"/>
        <dbReference type="ChEBI" id="CHEBI:43474"/>
        <dbReference type="ChEBI" id="CHEBI:83421"/>
        <dbReference type="EC" id="3.1.3.16"/>
    </reaction>
</comment>
<keyword evidence="3" id="KW-0479">Metal-binding</keyword>
<keyword evidence="6" id="KW-0464">Manganese</keyword>
<accession>A0A367ZDE0</accession>
<proteinExistence type="predicted"/>
<dbReference type="Gene3D" id="3.60.21.10">
    <property type="match status" value="1"/>
</dbReference>
<sequence length="352" mass="38916">MGKGQPLSRAFFEQLLDGAQGKADVATLPWEPLSQFLEQVLAIVAAEPALIEWAPRATVVVGDTHSDVQTSNAVLDAYPSTPLIFLGDYSGRCQTRFDDVRNCLLLFVAKFLNRQQLILLRGNHEDEHVCSDNGLRQSLREIYGSSLGESAWRQFVAIFHQLPLAVSMGDLIILHGALPQVASLDELRRLPKGGSFCDHPLITQILWNDVSTRDALVENERCPGSLVYGRTTLSELLAAVGKKVLIHGHNFSAKGVGADGADICLYTCTTYFYLPRGGPSDPTDVQMPVPGNLLAHYDGQETIEVRTMPAFHLGEIPLLQVTIPRDGPPHATYLHSWRSNLFHFFHERGKKQ</sequence>
<dbReference type="PRINTS" id="PR00114">
    <property type="entry name" value="STPHPHTASE"/>
</dbReference>
<protein>
    <recommendedName>
        <fullName evidence="2">protein-serine/threonine phosphatase</fullName>
        <ecNumber evidence="2">3.1.3.16</ecNumber>
    </recommendedName>
</protein>
<evidence type="ECO:0000256" key="8">
    <source>
        <dbReference type="ARBA" id="ARBA00048336"/>
    </source>
</evidence>
<organism evidence="10 11">
    <name type="scientific">Candidatus Ozemobacter sibiricus</name>
    <dbReference type="NCBI Taxonomy" id="2268124"/>
    <lineage>
        <taxon>Bacteria</taxon>
        <taxon>Candidatus Ozemobacteria</taxon>
        <taxon>Candidatus Ozemobacterales</taxon>
        <taxon>Candidatus Ozemobacteraceae</taxon>
        <taxon>Candidatus Ozemobacter</taxon>
    </lineage>
</organism>
<dbReference type="PANTHER" id="PTHR11668">
    <property type="entry name" value="SERINE/THREONINE PROTEIN PHOSPHATASE"/>
    <property type="match status" value="1"/>
</dbReference>
<dbReference type="EMBL" id="QOQW01000038">
    <property type="protein sequence ID" value="RCK75779.1"/>
    <property type="molecule type" value="Genomic_DNA"/>
</dbReference>
<comment type="caution">
    <text evidence="10">The sequence shown here is derived from an EMBL/GenBank/DDBJ whole genome shotgun (WGS) entry which is preliminary data.</text>
</comment>
<dbReference type="SUPFAM" id="SSF56300">
    <property type="entry name" value="Metallo-dependent phosphatases"/>
    <property type="match status" value="1"/>
</dbReference>
<evidence type="ECO:0000259" key="9">
    <source>
        <dbReference type="SMART" id="SM00156"/>
    </source>
</evidence>
<evidence type="ECO:0000256" key="7">
    <source>
        <dbReference type="ARBA" id="ARBA00047761"/>
    </source>
</evidence>
<dbReference type="AlphaFoldDB" id="A0A367ZDE0"/>
<evidence type="ECO:0000256" key="5">
    <source>
        <dbReference type="ARBA" id="ARBA00022912"/>
    </source>
</evidence>
<keyword evidence="4" id="KW-0378">Hydrolase</keyword>
<dbReference type="PANTHER" id="PTHR11668:SF300">
    <property type="entry name" value="SERINE_THREONINE-PROTEIN PHOSPHATASE"/>
    <property type="match status" value="1"/>
</dbReference>
<dbReference type="InterPro" id="IPR006186">
    <property type="entry name" value="Ser/Thr-sp_prot-phosphatase"/>
</dbReference>
<dbReference type="InterPro" id="IPR029052">
    <property type="entry name" value="Metallo-depent_PP-like"/>
</dbReference>
<dbReference type="CDD" id="cd00144">
    <property type="entry name" value="MPP_PPP_family"/>
    <property type="match status" value="1"/>
</dbReference>
<evidence type="ECO:0000256" key="4">
    <source>
        <dbReference type="ARBA" id="ARBA00022801"/>
    </source>
</evidence>
<dbReference type="SMART" id="SM00156">
    <property type="entry name" value="PP2Ac"/>
    <property type="match status" value="1"/>
</dbReference>
<dbReference type="GO" id="GO:0005737">
    <property type="term" value="C:cytoplasm"/>
    <property type="evidence" value="ECO:0007669"/>
    <property type="project" value="TreeGrafter"/>
</dbReference>
<feature type="domain" description="Serine/threonine specific protein phosphatases" evidence="9">
    <location>
        <begin position="28"/>
        <end position="291"/>
    </location>
</feature>